<proteinExistence type="predicted"/>
<protein>
    <submittedName>
        <fullName evidence="2">Putative metallo-beta-lactamase domain protein</fullName>
    </submittedName>
</protein>
<name>A0A2I2GBP1_9EURO</name>
<evidence type="ECO:0000313" key="2">
    <source>
        <dbReference type="EMBL" id="PLB50298.1"/>
    </source>
</evidence>
<dbReference type="PANTHER" id="PTHR36839">
    <property type="entry name" value="METALLO-BETA-LACTAMASE FAMILY PROTEIN (AFU_ORTHOLOGUE AFUA_5G12770)"/>
    <property type="match status" value="1"/>
</dbReference>
<gene>
    <name evidence="2" type="ORF">P170DRAFT_454860</name>
</gene>
<evidence type="ECO:0000259" key="1">
    <source>
        <dbReference type="SMART" id="SM00849"/>
    </source>
</evidence>
<dbReference type="SUPFAM" id="SSF56281">
    <property type="entry name" value="Metallo-hydrolase/oxidoreductase"/>
    <property type="match status" value="1"/>
</dbReference>
<sequence length="315" mass="34823">MTDPLDLIICTACGIQYPTSTAPPSCKICDDPRQYIPPNGQTWTTLRTLQSSKTYTNEFTPSTKHPSSLIAIRTVPKLAIGQRALLCRTPSGRNILWDCLTYLDDATVAQIENRGGLDAIVISHPHYFATNLLWAERFKCPVFIATEDKEWVVRRGEGQVFWEGVELPFTSSLLESSGLGLGGGEEKGKEDADVVAIKTRGHFPGSSVLWSKSLRSLMVADTIFVVPSGVYHVDREPGTTSFSFMWSIPNMIPLPPDDVHNIWKAIAHTDFDDTYGAFPGSETYGNSKKRVLESAKIIVKAMGYQDHAVHQEVCS</sequence>
<reference evidence="2 3" key="1">
    <citation type="submission" date="2016-12" db="EMBL/GenBank/DDBJ databases">
        <title>The genomes of Aspergillus section Nigri reveals drivers in fungal speciation.</title>
        <authorList>
            <consortium name="DOE Joint Genome Institute"/>
            <person name="Vesth T.C."/>
            <person name="Nybo J."/>
            <person name="Theobald S."/>
            <person name="Brandl J."/>
            <person name="Frisvad J.C."/>
            <person name="Nielsen K.F."/>
            <person name="Lyhne E.K."/>
            <person name="Kogle M.E."/>
            <person name="Kuo A."/>
            <person name="Riley R."/>
            <person name="Clum A."/>
            <person name="Nolan M."/>
            <person name="Lipzen A."/>
            <person name="Salamov A."/>
            <person name="Henrissat B."/>
            <person name="Wiebenga A."/>
            <person name="De Vries R.P."/>
            <person name="Grigoriev I.V."/>
            <person name="Mortensen U.H."/>
            <person name="Andersen M.R."/>
            <person name="Baker S.E."/>
        </authorList>
    </citation>
    <scope>NUCLEOTIDE SEQUENCE [LARGE SCALE GENOMIC DNA]</scope>
    <source>
        <strain evidence="2 3">IBT 23096</strain>
    </source>
</reference>
<accession>A0A2I2GBP1</accession>
<evidence type="ECO:0000313" key="3">
    <source>
        <dbReference type="Proteomes" id="UP000234275"/>
    </source>
</evidence>
<dbReference type="Proteomes" id="UP000234275">
    <property type="component" value="Unassembled WGS sequence"/>
</dbReference>
<dbReference type="Pfam" id="PF00753">
    <property type="entry name" value="Lactamase_B"/>
    <property type="match status" value="1"/>
</dbReference>
<dbReference type="OrthoDB" id="17458at2759"/>
<feature type="domain" description="Metallo-beta-lactamase" evidence="1">
    <location>
        <begin position="81"/>
        <end position="266"/>
    </location>
</feature>
<keyword evidence="3" id="KW-1185">Reference proteome</keyword>
<dbReference type="PANTHER" id="PTHR36839:SF1">
    <property type="entry name" value="METALLO-BETA-LACTAMASE FAMILY PROTEIN (AFU_ORTHOLOGUE AFUA_5G12770)"/>
    <property type="match status" value="1"/>
</dbReference>
<dbReference type="VEuPathDB" id="FungiDB:P170DRAFT_454860"/>
<dbReference type="STRING" id="1392250.A0A2I2GBP1"/>
<dbReference type="GeneID" id="36559180"/>
<dbReference type="InterPro" id="IPR036866">
    <property type="entry name" value="RibonucZ/Hydroxyglut_hydro"/>
</dbReference>
<dbReference type="SMART" id="SM00849">
    <property type="entry name" value="Lactamase_B"/>
    <property type="match status" value="1"/>
</dbReference>
<dbReference type="RefSeq" id="XP_024705600.1">
    <property type="nucleotide sequence ID" value="XM_024851481.1"/>
</dbReference>
<dbReference type="InterPro" id="IPR001279">
    <property type="entry name" value="Metallo-B-lactamas"/>
</dbReference>
<dbReference type="AlphaFoldDB" id="A0A2I2GBP1"/>
<organism evidence="2 3">
    <name type="scientific">Aspergillus steynii IBT 23096</name>
    <dbReference type="NCBI Taxonomy" id="1392250"/>
    <lineage>
        <taxon>Eukaryota</taxon>
        <taxon>Fungi</taxon>
        <taxon>Dikarya</taxon>
        <taxon>Ascomycota</taxon>
        <taxon>Pezizomycotina</taxon>
        <taxon>Eurotiomycetes</taxon>
        <taxon>Eurotiomycetidae</taxon>
        <taxon>Eurotiales</taxon>
        <taxon>Aspergillaceae</taxon>
        <taxon>Aspergillus</taxon>
        <taxon>Aspergillus subgen. Circumdati</taxon>
    </lineage>
</organism>
<dbReference type="EMBL" id="MSFO01000003">
    <property type="protein sequence ID" value="PLB50298.1"/>
    <property type="molecule type" value="Genomic_DNA"/>
</dbReference>
<dbReference type="Gene3D" id="3.60.15.10">
    <property type="entry name" value="Ribonuclease Z/Hydroxyacylglutathione hydrolase-like"/>
    <property type="match status" value="1"/>
</dbReference>
<comment type="caution">
    <text evidence="2">The sequence shown here is derived from an EMBL/GenBank/DDBJ whole genome shotgun (WGS) entry which is preliminary data.</text>
</comment>